<dbReference type="InterPro" id="IPR036390">
    <property type="entry name" value="WH_DNA-bd_sf"/>
</dbReference>
<sequence length="81" mass="9382">MTQADERILEFLHEKDIISSASVIAANIDYTSEYISRRCRKLMDAGLLQRVDPTNYRITQLGERYLTGEVEDDEIQLDSEE</sequence>
<dbReference type="EMBL" id="AOLG01000050">
    <property type="protein sequence ID" value="ELZ66077.1"/>
    <property type="molecule type" value="Genomic_DNA"/>
</dbReference>
<protein>
    <recommendedName>
        <fullName evidence="3">PhiH1 repressor-like protein</fullName>
    </recommendedName>
</protein>
<organism evidence="1 2">
    <name type="scientific">Haloferax prahovense (strain DSM 18310 / JCM 13924 / TL6)</name>
    <dbReference type="NCBI Taxonomy" id="1227461"/>
    <lineage>
        <taxon>Archaea</taxon>
        <taxon>Methanobacteriati</taxon>
        <taxon>Methanobacteriota</taxon>
        <taxon>Stenosarchaea group</taxon>
        <taxon>Halobacteria</taxon>
        <taxon>Halobacteriales</taxon>
        <taxon>Haloferacaceae</taxon>
        <taxon>Haloferax</taxon>
    </lineage>
</organism>
<dbReference type="Proteomes" id="UP000011559">
    <property type="component" value="Unassembled WGS sequence"/>
</dbReference>
<name>M0G3F2_HALPT</name>
<comment type="caution">
    <text evidence="1">The sequence shown here is derived from an EMBL/GenBank/DDBJ whole genome shotgun (WGS) entry which is preliminary data.</text>
</comment>
<accession>M0G3F2</accession>
<evidence type="ECO:0008006" key="3">
    <source>
        <dbReference type="Google" id="ProtNLM"/>
    </source>
</evidence>
<dbReference type="Gene3D" id="1.10.10.10">
    <property type="entry name" value="Winged helix-like DNA-binding domain superfamily/Winged helix DNA-binding domain"/>
    <property type="match status" value="1"/>
</dbReference>
<evidence type="ECO:0000313" key="2">
    <source>
        <dbReference type="Proteomes" id="UP000011559"/>
    </source>
</evidence>
<dbReference type="SUPFAM" id="SSF46785">
    <property type="entry name" value="Winged helix' DNA-binding domain"/>
    <property type="match status" value="1"/>
</dbReference>
<reference evidence="1 2" key="1">
    <citation type="journal article" date="2014" name="PLoS Genet.">
        <title>Phylogenetically driven sequencing of extremely halophilic archaea reveals strategies for static and dynamic osmo-response.</title>
        <authorList>
            <person name="Becker E.A."/>
            <person name="Seitzer P.M."/>
            <person name="Tritt A."/>
            <person name="Larsen D."/>
            <person name="Krusor M."/>
            <person name="Yao A.I."/>
            <person name="Wu D."/>
            <person name="Madern D."/>
            <person name="Eisen J.A."/>
            <person name="Darling A.E."/>
            <person name="Facciotti M.T."/>
        </authorList>
    </citation>
    <scope>NUCLEOTIDE SEQUENCE [LARGE SCALE GENOMIC DNA]</scope>
    <source>
        <strain evidence="2">DSM 18310 / JCM 13924 / TL6</strain>
    </source>
</reference>
<evidence type="ECO:0000313" key="1">
    <source>
        <dbReference type="EMBL" id="ELZ66077.1"/>
    </source>
</evidence>
<dbReference type="AlphaFoldDB" id="M0G3F2"/>
<gene>
    <name evidence="1" type="ORF">C457_14895</name>
</gene>
<proteinExistence type="predicted"/>
<dbReference type="InterPro" id="IPR036388">
    <property type="entry name" value="WH-like_DNA-bd_sf"/>
</dbReference>
<dbReference type="RefSeq" id="WP_008095791.1">
    <property type="nucleotide sequence ID" value="NZ_AOLG01000050.1"/>
</dbReference>
<keyword evidence="2" id="KW-1185">Reference proteome</keyword>